<dbReference type="AlphaFoldDB" id="A0A0K0D8J9"/>
<dbReference type="SUPFAM" id="SSF54236">
    <property type="entry name" value="Ubiquitin-like"/>
    <property type="match status" value="1"/>
</dbReference>
<dbReference type="PANTHER" id="PTHR15286">
    <property type="entry name" value="RAS-ASSOCIATING DOMAIN CONTAINING PROTEIN"/>
    <property type="match status" value="1"/>
</dbReference>
<dbReference type="Pfam" id="PF00788">
    <property type="entry name" value="RA"/>
    <property type="match status" value="1"/>
</dbReference>
<protein>
    <submittedName>
        <fullName evidence="3">Ras-associating domain-containing protein</fullName>
    </submittedName>
</protein>
<dbReference type="CDD" id="cd16123">
    <property type="entry name" value="RA_RASSF7_like"/>
    <property type="match status" value="1"/>
</dbReference>
<dbReference type="InterPro" id="IPR029071">
    <property type="entry name" value="Ubiquitin-like_domsf"/>
</dbReference>
<dbReference type="STRING" id="6313.A0A0K0D8J9"/>
<reference evidence="3" key="2">
    <citation type="submission" date="2017-02" db="UniProtKB">
        <authorList>
            <consortium name="WormBaseParasite"/>
        </authorList>
    </citation>
    <scope>IDENTIFICATION</scope>
</reference>
<dbReference type="Gene3D" id="3.10.20.90">
    <property type="entry name" value="Phosphatidylinositol 3-kinase Catalytic Subunit, Chain A, domain 1"/>
    <property type="match status" value="1"/>
</dbReference>
<evidence type="ECO:0000259" key="1">
    <source>
        <dbReference type="PROSITE" id="PS50200"/>
    </source>
</evidence>
<dbReference type="InterPro" id="IPR000159">
    <property type="entry name" value="RA_dom"/>
</dbReference>
<dbReference type="InterPro" id="IPR033593">
    <property type="entry name" value="N-RASSF"/>
</dbReference>
<dbReference type="GO" id="GO:0007165">
    <property type="term" value="P:signal transduction"/>
    <property type="evidence" value="ECO:0007669"/>
    <property type="project" value="InterPro"/>
</dbReference>
<organism evidence="2 3">
    <name type="scientific">Angiostrongylus cantonensis</name>
    <name type="common">Rat lungworm</name>
    <dbReference type="NCBI Taxonomy" id="6313"/>
    <lineage>
        <taxon>Eukaryota</taxon>
        <taxon>Metazoa</taxon>
        <taxon>Ecdysozoa</taxon>
        <taxon>Nematoda</taxon>
        <taxon>Chromadorea</taxon>
        <taxon>Rhabditida</taxon>
        <taxon>Rhabditina</taxon>
        <taxon>Rhabditomorpha</taxon>
        <taxon>Strongyloidea</taxon>
        <taxon>Metastrongylidae</taxon>
        <taxon>Angiostrongylus</taxon>
    </lineage>
</organism>
<evidence type="ECO:0000313" key="3">
    <source>
        <dbReference type="WBParaSite" id="ACAC_0000639401-mRNA-1"/>
    </source>
</evidence>
<reference evidence="2" key="1">
    <citation type="submission" date="2012-09" db="EMBL/GenBank/DDBJ databases">
        <authorList>
            <person name="Martin A.A."/>
        </authorList>
    </citation>
    <scope>NUCLEOTIDE SEQUENCE</scope>
</reference>
<name>A0A0K0D8J9_ANGCA</name>
<accession>A0A0K0D8J9</accession>
<evidence type="ECO:0000313" key="2">
    <source>
        <dbReference type="Proteomes" id="UP000035642"/>
    </source>
</evidence>
<keyword evidence="2" id="KW-1185">Reference proteome</keyword>
<dbReference type="PANTHER" id="PTHR15286:SF6">
    <property type="entry name" value="GH01133P"/>
    <property type="match status" value="1"/>
</dbReference>
<sequence>MELKVNVDGVERSISGVSNETTCAQIIYALAHATSQKGRFVMIEKFKKKERRLSPVDKPVELLEKFRGHRSNVSFVLKKVDEKGKCILPTVVCLHLFHQVFLYPTLKPSLWMDYYVNATSLPPLASSSGDRSRPPPPGKSSFVEIRFQCRLSLPSVAR</sequence>
<dbReference type="Proteomes" id="UP000035642">
    <property type="component" value="Unassembled WGS sequence"/>
</dbReference>
<dbReference type="PROSITE" id="PS50200">
    <property type="entry name" value="RA"/>
    <property type="match status" value="1"/>
</dbReference>
<dbReference type="WBParaSite" id="ACAC_0000639401-mRNA-1">
    <property type="protein sequence ID" value="ACAC_0000639401-mRNA-1"/>
    <property type="gene ID" value="ACAC_0000639401"/>
</dbReference>
<proteinExistence type="predicted"/>
<feature type="domain" description="Ras-associating" evidence="1">
    <location>
        <begin position="1"/>
        <end position="82"/>
    </location>
</feature>